<dbReference type="PANTHER" id="PTHR48090">
    <property type="entry name" value="UNDECAPRENYL-PHOSPHATE 4-DEOXY-4-FORMAMIDO-L-ARABINOSE TRANSFERASE-RELATED"/>
    <property type="match status" value="1"/>
</dbReference>
<sequence length="182" mass="20607">MVTGYRQNVSDHDSQTKKIFRKLFIKFISFLTGDNIPDPNSGLRIFKKSLVMEFINFLCGGFSFTTSLTVLAAEKPSFIKFIPIQYFNRKGKSKVQHFRDTLRTLQLIAQGVTYYNPIKFFVFLSALLIIFIAIPAMALAMFHMFTLSSYYMLFGCVVSLLLGIGVLGDIVRISATKSLAKK</sequence>
<reference evidence="2 3" key="1">
    <citation type="submission" date="2020-04" db="EMBL/GenBank/DDBJ databases">
        <authorList>
            <consortium name="Desulfovibrio sp. FSS-1 genome sequencing consortium"/>
            <person name="Shimoshige H."/>
            <person name="Kobayashi H."/>
            <person name="Maekawa T."/>
        </authorList>
    </citation>
    <scope>NUCLEOTIDE SEQUENCE [LARGE SCALE GENOMIC DNA]</scope>
    <source>
        <strain evidence="2 3">SIID29052-01</strain>
    </source>
</reference>
<gene>
    <name evidence="2" type="ORF">NNJEOMEG_02680</name>
</gene>
<proteinExistence type="predicted"/>
<dbReference type="EMBL" id="BLTE01000012">
    <property type="protein sequence ID" value="GFK94832.1"/>
    <property type="molecule type" value="Genomic_DNA"/>
</dbReference>
<feature type="transmembrane region" description="Helical" evidence="1">
    <location>
        <begin position="120"/>
        <end position="144"/>
    </location>
</feature>
<name>A0A6V8LQQ6_9BACT</name>
<keyword evidence="1" id="KW-0812">Transmembrane</keyword>
<evidence type="ECO:0000313" key="2">
    <source>
        <dbReference type="EMBL" id="GFK94832.1"/>
    </source>
</evidence>
<feature type="transmembrane region" description="Helical" evidence="1">
    <location>
        <begin position="150"/>
        <end position="171"/>
    </location>
</feature>
<evidence type="ECO:0000313" key="3">
    <source>
        <dbReference type="Proteomes" id="UP000494245"/>
    </source>
</evidence>
<protein>
    <submittedName>
        <fullName evidence="2">Uncharacterized protein</fullName>
    </submittedName>
</protein>
<dbReference type="AlphaFoldDB" id="A0A6V8LQQ6"/>
<organism evidence="2 3">
    <name type="scientific">Fundidesulfovibrio magnetotacticus</name>
    <dbReference type="NCBI Taxonomy" id="2730080"/>
    <lineage>
        <taxon>Bacteria</taxon>
        <taxon>Pseudomonadati</taxon>
        <taxon>Thermodesulfobacteriota</taxon>
        <taxon>Desulfovibrionia</taxon>
        <taxon>Desulfovibrionales</taxon>
        <taxon>Desulfovibrionaceae</taxon>
        <taxon>Fundidesulfovibrio</taxon>
    </lineage>
</organism>
<keyword evidence="3" id="KW-1185">Reference proteome</keyword>
<keyword evidence="1" id="KW-1133">Transmembrane helix</keyword>
<comment type="caution">
    <text evidence="2">The sequence shown here is derived from an EMBL/GenBank/DDBJ whole genome shotgun (WGS) entry which is preliminary data.</text>
</comment>
<accession>A0A6V8LQQ6</accession>
<dbReference type="InterPro" id="IPR050256">
    <property type="entry name" value="Glycosyltransferase_2"/>
</dbReference>
<feature type="transmembrane region" description="Helical" evidence="1">
    <location>
        <begin position="54"/>
        <end position="73"/>
    </location>
</feature>
<reference evidence="2 3" key="2">
    <citation type="submission" date="2020-05" db="EMBL/GenBank/DDBJ databases">
        <title>Draft genome sequence of Desulfovibrio sp. strainFSS-1.</title>
        <authorList>
            <person name="Shimoshige H."/>
            <person name="Kobayashi H."/>
            <person name="Maekawa T."/>
        </authorList>
    </citation>
    <scope>NUCLEOTIDE SEQUENCE [LARGE SCALE GENOMIC DNA]</scope>
    <source>
        <strain evidence="2 3">SIID29052-01</strain>
    </source>
</reference>
<keyword evidence="1" id="KW-0472">Membrane</keyword>
<evidence type="ECO:0000256" key="1">
    <source>
        <dbReference type="SAM" id="Phobius"/>
    </source>
</evidence>
<dbReference type="Proteomes" id="UP000494245">
    <property type="component" value="Unassembled WGS sequence"/>
</dbReference>